<accession>A0ABT4QFS1</accession>
<dbReference type="PANTHER" id="PTHR34136">
    <property type="match status" value="1"/>
</dbReference>
<protein>
    <recommendedName>
        <fullName evidence="5">N-acetylglucosaminyldiphosphoundecaprenol N-acetyl-beta-D-mannosaminyltransferase</fullName>
        <ecNumber evidence="5">2.4.1.187</ecNumber>
    </recommendedName>
    <alternativeName>
        <fullName evidence="5">N-acetylmannosaminyltransferase</fullName>
    </alternativeName>
    <alternativeName>
        <fullName evidence="5">UDP-N-acetylmannosamine transferase</fullName>
    </alternativeName>
    <alternativeName>
        <fullName evidence="5">UDP-N-acetylmannosamine:N-acetylglucosaminyl pyrophosphorylundecaprenol N-acetylmannosaminyltransferase</fullName>
    </alternativeName>
</protein>
<dbReference type="PANTHER" id="PTHR34136:SF1">
    <property type="entry name" value="UDP-N-ACETYL-D-MANNOSAMINURONIC ACID TRANSFERASE"/>
    <property type="match status" value="1"/>
</dbReference>
<proteinExistence type="inferred from homology"/>
<evidence type="ECO:0000256" key="4">
    <source>
        <dbReference type="ARBA" id="ARBA00023316"/>
    </source>
</evidence>
<reference evidence="6 7" key="1">
    <citation type="submission" date="2022-12" db="EMBL/GenBank/DDBJ databases">
        <title>Draft genome sequence of Paenibacillus sp. dW9.</title>
        <authorList>
            <person name="Choi E.-W."/>
            <person name="Kim D.-U."/>
        </authorList>
    </citation>
    <scope>NUCLEOTIDE SEQUENCE [LARGE SCALE GENOMIC DNA]</scope>
    <source>
        <strain evidence="7">dW9</strain>
    </source>
</reference>
<gene>
    <name evidence="6" type="ORF">O9H85_25525</name>
</gene>
<organism evidence="6 7">
    <name type="scientific">Paenibacillus gyeongsangnamensis</name>
    <dbReference type="NCBI Taxonomy" id="3388067"/>
    <lineage>
        <taxon>Bacteria</taxon>
        <taxon>Bacillati</taxon>
        <taxon>Bacillota</taxon>
        <taxon>Bacilli</taxon>
        <taxon>Bacillales</taxon>
        <taxon>Paenibacillaceae</taxon>
        <taxon>Paenibacillus</taxon>
    </lineage>
</organism>
<keyword evidence="2 5" id="KW-0808">Transferase</keyword>
<dbReference type="Proteomes" id="UP001527882">
    <property type="component" value="Unassembled WGS sequence"/>
</dbReference>
<dbReference type="EMBL" id="JAQAGZ010000019">
    <property type="protein sequence ID" value="MCZ8515711.1"/>
    <property type="molecule type" value="Genomic_DNA"/>
</dbReference>
<comment type="function">
    <text evidence="5">Catalyzes the conversion of GlcNAc-PP-undecaprenol into ManNAc-GlcNAc-PP-undecaprenol, the first committed lipid intermediate in the de novo synthesis of teichoic acid.</text>
</comment>
<comment type="similarity">
    <text evidence="5">Belongs to the glycosyltransferase 26 family. TagA/TarA subfamily.</text>
</comment>
<keyword evidence="1 5" id="KW-0328">Glycosyltransferase</keyword>
<dbReference type="InterPro" id="IPR004629">
    <property type="entry name" value="WecG_TagA_CpsF"/>
</dbReference>
<dbReference type="CDD" id="cd06533">
    <property type="entry name" value="Glyco_transf_WecG_TagA"/>
    <property type="match status" value="1"/>
</dbReference>
<evidence type="ECO:0000256" key="3">
    <source>
        <dbReference type="ARBA" id="ARBA00022944"/>
    </source>
</evidence>
<comment type="caution">
    <text evidence="6">The sequence shown here is derived from an EMBL/GenBank/DDBJ whole genome shotgun (WGS) entry which is preliminary data.</text>
</comment>
<evidence type="ECO:0000256" key="5">
    <source>
        <dbReference type="HAMAP-Rule" id="MF_02070"/>
    </source>
</evidence>
<keyword evidence="4 5" id="KW-0961">Cell wall biogenesis/degradation</keyword>
<dbReference type="HAMAP" id="MF_02070">
    <property type="entry name" value="TagA_TarA"/>
    <property type="match status" value="1"/>
</dbReference>
<evidence type="ECO:0000256" key="2">
    <source>
        <dbReference type="ARBA" id="ARBA00022679"/>
    </source>
</evidence>
<dbReference type="EC" id="2.4.1.187" evidence="5"/>
<name>A0ABT4QFS1_9BACL</name>
<comment type="catalytic activity">
    <reaction evidence="5">
        <text>UDP-N-acetyl-alpha-D-mannosamine + N-acetyl-alpha-D-glucosaminyl-di-trans,octa-cis-undecaprenyl diphosphate = N-acetyl-beta-D-mannosaminyl-(1-&gt;4)-N-acetyl-alpha-D-glucosaminyl di-trans,octa-cis-undecaprenyl diphosphate + UDP + H(+)</text>
        <dbReference type="Rhea" id="RHEA:16053"/>
        <dbReference type="ChEBI" id="CHEBI:15378"/>
        <dbReference type="ChEBI" id="CHEBI:58223"/>
        <dbReference type="ChEBI" id="CHEBI:62959"/>
        <dbReference type="ChEBI" id="CHEBI:68623"/>
        <dbReference type="ChEBI" id="CHEBI:132210"/>
        <dbReference type="EC" id="2.4.1.187"/>
    </reaction>
</comment>
<comment type="pathway">
    <text evidence="5">Cell wall biogenesis; teichoic acid biosynthesis.</text>
</comment>
<evidence type="ECO:0000256" key="1">
    <source>
        <dbReference type="ARBA" id="ARBA00022676"/>
    </source>
</evidence>
<evidence type="ECO:0000313" key="6">
    <source>
        <dbReference type="EMBL" id="MCZ8515711.1"/>
    </source>
</evidence>
<dbReference type="NCBIfam" id="TIGR00696">
    <property type="entry name" value="wecG_tagA_cpsF"/>
    <property type="match status" value="1"/>
</dbReference>
<dbReference type="RefSeq" id="WP_269884243.1">
    <property type="nucleotide sequence ID" value="NZ_JAQAGZ010000019.1"/>
</dbReference>
<sequence>MQNTVSIMGVAFTTRSLEQTIDTMLDRITGTAEAKAPLFHVITANPEIVMTAREDEHIRRILGQAGLVTPDGIGIVLASRWIGQPLQGRVTGFDILTGLLEKGLSQPFSVYLLGGEEETSREAAEVIRARYPGIKVAGRHHGFFGEEEEARILAEIEELRPDLLVVATGAPRAEKWIDRHRSRLRVKAAIGVGGSLDVLAGRVKRAPVLWQRMNLEWLYRLLSQPSRWRRQLVLPQFAWKVLTGKAK</sequence>
<keyword evidence="7" id="KW-1185">Reference proteome</keyword>
<dbReference type="Pfam" id="PF03808">
    <property type="entry name" value="Glyco_tran_WecG"/>
    <property type="match status" value="1"/>
</dbReference>
<dbReference type="InterPro" id="IPR034714">
    <property type="entry name" value="TagA_TarA"/>
</dbReference>
<keyword evidence="3 5" id="KW-0777">Teichoic acid biosynthesis</keyword>
<evidence type="ECO:0000313" key="7">
    <source>
        <dbReference type="Proteomes" id="UP001527882"/>
    </source>
</evidence>